<evidence type="ECO:0000256" key="5">
    <source>
        <dbReference type="ARBA" id="ARBA00023136"/>
    </source>
</evidence>
<sequence>MADTIALPRAANQRARVRPGLALVFVVLALAGGLAGWLTDNVFYLRLATEALIFGGLAMAVDLLLGIAGLLSLGQALFFGFGAYVAGLLLRDAGFSFWPMLVVVAASGAVAGLVAGIIAIRARGVYFALITFGLAQIAAKAVYNVQALGASDGLMGVPVVAVGVGPWQVSASDPLGFFLVVLALVMIMYGVLSYLLNTPFGRNMQALRANPQRLSFLGFDPWRYKLAAFVIAAVLAAVAGALYPVLRGFASPELLYFQTSGNAVITVVLGGVGTLIGALYGSVILFGLKSIIGTYTEHHLIVIGVLFMIAVIFFPAGLVGALRRRK</sequence>
<organism evidence="7 8">
    <name type="scientific">Bordetella genomosp. 8</name>
    <dbReference type="NCBI Taxonomy" id="1416806"/>
    <lineage>
        <taxon>Bacteria</taxon>
        <taxon>Pseudomonadati</taxon>
        <taxon>Pseudomonadota</taxon>
        <taxon>Betaproteobacteria</taxon>
        <taxon>Burkholderiales</taxon>
        <taxon>Alcaligenaceae</taxon>
        <taxon>Bordetella</taxon>
    </lineage>
</organism>
<dbReference type="AlphaFoldDB" id="A0A1W6YFZ3"/>
<dbReference type="Pfam" id="PF02653">
    <property type="entry name" value="BPD_transp_2"/>
    <property type="match status" value="1"/>
</dbReference>
<evidence type="ECO:0000256" key="1">
    <source>
        <dbReference type="ARBA" id="ARBA00004651"/>
    </source>
</evidence>
<dbReference type="Proteomes" id="UP000194151">
    <property type="component" value="Chromosome"/>
</dbReference>
<keyword evidence="5 6" id="KW-0472">Membrane</keyword>
<evidence type="ECO:0000313" key="7">
    <source>
        <dbReference type="EMBL" id="ARP79952.1"/>
    </source>
</evidence>
<keyword evidence="2" id="KW-1003">Cell membrane</keyword>
<protein>
    <submittedName>
        <fullName evidence="7">Branched-chain amino acid ABC transporter permease</fullName>
    </submittedName>
</protein>
<keyword evidence="8" id="KW-1185">Reference proteome</keyword>
<dbReference type="InterPro" id="IPR001851">
    <property type="entry name" value="ABC_transp_permease"/>
</dbReference>
<keyword evidence="4 6" id="KW-1133">Transmembrane helix</keyword>
<gene>
    <name evidence="7" type="ORF">CAL12_03340</name>
</gene>
<proteinExistence type="predicted"/>
<dbReference type="PANTHER" id="PTHR30482:SF17">
    <property type="entry name" value="ABC TRANSPORTER ATP-BINDING PROTEIN"/>
    <property type="match status" value="1"/>
</dbReference>
<reference evidence="7 8" key="1">
    <citation type="submission" date="2017-05" db="EMBL/GenBank/DDBJ databases">
        <title>Complete and WGS of Bordetella genogroups.</title>
        <authorList>
            <person name="Spilker T."/>
            <person name="LiPuma J."/>
        </authorList>
    </citation>
    <scope>NUCLEOTIDE SEQUENCE [LARGE SCALE GENOMIC DNA]</scope>
    <source>
        <strain evidence="7 8">AU19157</strain>
    </source>
</reference>
<evidence type="ECO:0000256" key="6">
    <source>
        <dbReference type="SAM" id="Phobius"/>
    </source>
</evidence>
<accession>A0A1W6YFZ3</accession>
<dbReference type="OrthoDB" id="9814461at2"/>
<dbReference type="RefSeq" id="WP_086063185.1">
    <property type="nucleotide sequence ID" value="NZ_CP021108.1"/>
</dbReference>
<feature type="transmembrane region" description="Helical" evidence="6">
    <location>
        <begin position="300"/>
        <end position="322"/>
    </location>
</feature>
<dbReference type="STRING" id="1416806.CAL12_03340"/>
<feature type="transmembrane region" description="Helical" evidence="6">
    <location>
        <begin position="175"/>
        <end position="196"/>
    </location>
</feature>
<dbReference type="GO" id="GO:0015658">
    <property type="term" value="F:branched-chain amino acid transmembrane transporter activity"/>
    <property type="evidence" value="ECO:0007669"/>
    <property type="project" value="InterPro"/>
</dbReference>
<dbReference type="EMBL" id="CP021108">
    <property type="protein sequence ID" value="ARP79952.1"/>
    <property type="molecule type" value="Genomic_DNA"/>
</dbReference>
<dbReference type="GO" id="GO:0005886">
    <property type="term" value="C:plasma membrane"/>
    <property type="evidence" value="ECO:0007669"/>
    <property type="project" value="UniProtKB-SubCell"/>
</dbReference>
<evidence type="ECO:0000256" key="3">
    <source>
        <dbReference type="ARBA" id="ARBA00022692"/>
    </source>
</evidence>
<evidence type="ECO:0000313" key="8">
    <source>
        <dbReference type="Proteomes" id="UP000194151"/>
    </source>
</evidence>
<evidence type="ECO:0000256" key="4">
    <source>
        <dbReference type="ARBA" id="ARBA00022989"/>
    </source>
</evidence>
<feature type="transmembrane region" description="Helical" evidence="6">
    <location>
        <begin position="125"/>
        <end position="143"/>
    </location>
</feature>
<evidence type="ECO:0000256" key="2">
    <source>
        <dbReference type="ARBA" id="ARBA00022475"/>
    </source>
</evidence>
<feature type="transmembrane region" description="Helical" evidence="6">
    <location>
        <begin position="263"/>
        <end position="288"/>
    </location>
</feature>
<feature type="transmembrane region" description="Helical" evidence="6">
    <location>
        <begin position="44"/>
        <end position="65"/>
    </location>
</feature>
<dbReference type="KEGG" id="bgv:CAL12_03340"/>
<feature type="transmembrane region" description="Helical" evidence="6">
    <location>
        <begin position="96"/>
        <end position="118"/>
    </location>
</feature>
<dbReference type="PANTHER" id="PTHR30482">
    <property type="entry name" value="HIGH-AFFINITY BRANCHED-CHAIN AMINO ACID TRANSPORT SYSTEM PERMEASE"/>
    <property type="match status" value="1"/>
</dbReference>
<dbReference type="CDD" id="cd06581">
    <property type="entry name" value="TM_PBP1_LivM_like"/>
    <property type="match status" value="1"/>
</dbReference>
<comment type="subcellular location">
    <subcellularLocation>
        <location evidence="1">Cell membrane</location>
        <topology evidence="1">Multi-pass membrane protein</topology>
    </subcellularLocation>
</comment>
<feature type="transmembrane region" description="Helical" evidence="6">
    <location>
        <begin position="70"/>
        <end position="90"/>
    </location>
</feature>
<dbReference type="InterPro" id="IPR043428">
    <property type="entry name" value="LivM-like"/>
</dbReference>
<feature type="transmembrane region" description="Helical" evidence="6">
    <location>
        <begin position="20"/>
        <end position="38"/>
    </location>
</feature>
<feature type="transmembrane region" description="Helical" evidence="6">
    <location>
        <begin position="222"/>
        <end position="243"/>
    </location>
</feature>
<keyword evidence="3 6" id="KW-0812">Transmembrane</keyword>
<name>A0A1W6YFZ3_9BORD</name>